<dbReference type="AlphaFoldDB" id="T1PIE0"/>
<accession>T1PIE0</accession>
<protein>
    <submittedName>
        <fullName evidence="2">Uncharacterized protein</fullName>
    </submittedName>
</protein>
<reference evidence="2" key="1">
    <citation type="submission" date="2012-08" db="EMBL/GenBank/DDBJ databases">
        <title>Transcriptome of adult Musca domestica launches a platform for comparative house fly gene expression and characterization of differential gene expression among resistant and susceptible house flies.</title>
        <authorList>
            <person name="Liu N."/>
            <person name="Zhang L."/>
            <person name="Li M."/>
            <person name="Reid W."/>
        </authorList>
    </citation>
    <scope>NUCLEOTIDE SEQUENCE</scope>
    <source>
        <strain evidence="2">ALHF</strain>
        <tissue evidence="2">Whole body</tissue>
    </source>
</reference>
<proteinExistence type="evidence at transcript level"/>
<sequence length="286" mass="32748">MNKNTFENHTNSNSNSKRKTNTNDCHWTLSTPVRRASSLKYLNHSLTSPPPTMPYQRLSIGSRPATSASNYPSNDDQYLRQHHHRYSNRNYRYNNPEEDYYNIGDNDDDDDDDEGVDDPQLDLISQRSWKSSSALNATTKRRTLSMLSVFSGNSSRCGSVVSNRSRSQQPDSNVLTQFEKQLLHKDLKRNSFRAVSATTKDFVMNPLFEKQQQEFFNGEGGLKLSIAKPKRSQEEDYDDRRRDEEFTRQQGDDQGGDSGVDSCLNGFSEKARDEGKLKIVDDGFIF</sequence>
<feature type="region of interest" description="Disordered" evidence="1">
    <location>
        <begin position="1"/>
        <end position="26"/>
    </location>
</feature>
<evidence type="ECO:0000313" key="2">
    <source>
        <dbReference type="EMBL" id="AFP63145.1"/>
    </source>
</evidence>
<name>T1PIE0_MUSDO</name>
<feature type="compositionally biased region" description="Polar residues" evidence="1">
    <location>
        <begin position="64"/>
        <end position="76"/>
    </location>
</feature>
<dbReference type="EMBL" id="KA648516">
    <property type="protein sequence ID" value="AFP63145.1"/>
    <property type="molecule type" value="mRNA"/>
</dbReference>
<feature type="compositionally biased region" description="Basic and acidic residues" evidence="1">
    <location>
        <begin position="231"/>
        <end position="251"/>
    </location>
</feature>
<feature type="compositionally biased region" description="Acidic residues" evidence="1">
    <location>
        <begin position="96"/>
        <end position="118"/>
    </location>
</feature>
<organism evidence="2">
    <name type="scientific">Musca domestica</name>
    <name type="common">House fly</name>
    <dbReference type="NCBI Taxonomy" id="7370"/>
    <lineage>
        <taxon>Eukaryota</taxon>
        <taxon>Metazoa</taxon>
        <taxon>Ecdysozoa</taxon>
        <taxon>Arthropoda</taxon>
        <taxon>Hexapoda</taxon>
        <taxon>Insecta</taxon>
        <taxon>Pterygota</taxon>
        <taxon>Neoptera</taxon>
        <taxon>Endopterygota</taxon>
        <taxon>Diptera</taxon>
        <taxon>Brachycera</taxon>
        <taxon>Muscomorpha</taxon>
        <taxon>Muscoidea</taxon>
        <taxon>Muscidae</taxon>
        <taxon>Musca</taxon>
    </lineage>
</organism>
<evidence type="ECO:0000256" key="1">
    <source>
        <dbReference type="SAM" id="MobiDB-lite"/>
    </source>
</evidence>
<feature type="region of interest" description="Disordered" evidence="1">
    <location>
        <begin position="227"/>
        <end position="267"/>
    </location>
</feature>
<feature type="region of interest" description="Disordered" evidence="1">
    <location>
        <begin position="43"/>
        <end position="118"/>
    </location>
</feature>